<dbReference type="RefSeq" id="WP_011249030.1">
    <property type="nucleotide sequence ID" value="NC_006624.1"/>
</dbReference>
<organism evidence="1 2">
    <name type="scientific">Thermococcus kodakarensis (strain ATCC BAA-918 / JCM 12380 / KOD1)</name>
    <name type="common">Pyrococcus kodakaraensis (strain KOD1)</name>
    <dbReference type="NCBI Taxonomy" id="69014"/>
    <lineage>
        <taxon>Archaea</taxon>
        <taxon>Methanobacteriati</taxon>
        <taxon>Methanobacteriota</taxon>
        <taxon>Thermococci</taxon>
        <taxon>Thermococcales</taxon>
        <taxon>Thermococcaceae</taxon>
        <taxon>Thermococcus</taxon>
    </lineage>
</organism>
<dbReference type="STRING" id="69014.TK0075"/>
<evidence type="ECO:0000313" key="1">
    <source>
        <dbReference type="EMBL" id="BAD84264.1"/>
    </source>
</evidence>
<sequence length="445" mass="49324">MVGWKKPLGLFVALVVVFSVFAVVRAATITETEWGNAITDPGIELIPGYPATMNVTILTSSGEPFALSSYTNADTLEVTAKFVDEYGNALDMNGDSVADVYTFTNTSTPGLWTATINVSNVTPGAYTLKIEALAKNSTSGEIVDNATLELSVWIAGGPYWVAVADIKDGDTVEIGSLEFTIRGLSDLGAILDLGNLSTTTITDDDRDGIFTWKNDVTSDGVDDWIVFAKSDDDSDRYVMMVYSSDANLLDDFNLEDKFEVRSDDGRVKFTNKVFKEYNNYKAYVVWDESLLAKLGIKAVDYYIIPLKGREHWKEGFGNVDRTDVKVIKRTTYLWGLFGNEEEVYSGNIFNKNVNIDDIITVFGKWVGNWARFAWGQWEITKGLGDITIPNSYSLRERSLNELSVSSEDFRGFNPILQPSGRGLFKPSLDWKSILGLDEDEDSTSS</sequence>
<dbReference type="EMBL" id="AP006878">
    <property type="protein sequence ID" value="BAD84264.1"/>
    <property type="molecule type" value="Genomic_DNA"/>
</dbReference>
<dbReference type="AlphaFoldDB" id="Q5JEI0"/>
<evidence type="ECO:0000313" key="2">
    <source>
        <dbReference type="Proteomes" id="UP000000536"/>
    </source>
</evidence>
<gene>
    <name evidence="1" type="ordered locus">TK0075</name>
</gene>
<proteinExistence type="predicted"/>
<accession>Q5JEI0</accession>
<dbReference type="PATRIC" id="fig|69014.16.peg.78"/>
<dbReference type="OrthoDB" id="100517at2157"/>
<protein>
    <submittedName>
        <fullName evidence="1">Uncharacterized protein</fullName>
    </submittedName>
</protein>
<dbReference type="InParanoid" id="Q5JEI0"/>
<name>Q5JEI0_THEKO</name>
<keyword evidence="2" id="KW-1185">Reference proteome</keyword>
<dbReference type="GeneID" id="78446580"/>
<dbReference type="EnsemblBacteria" id="BAD84264">
    <property type="protein sequence ID" value="BAD84264"/>
    <property type="gene ID" value="TK0075"/>
</dbReference>
<reference evidence="1 2" key="1">
    <citation type="journal article" date="2005" name="Genome Res.">
        <title>Complete genome sequence of the hyperthermophilic archaeon Thermococcus kodakaraensis KOD1 and comparison with Pyrococcus genomes.</title>
        <authorList>
            <person name="Fukui T."/>
            <person name="Atomi H."/>
            <person name="Kanai T."/>
            <person name="Matsumi R."/>
            <person name="Fujiwara S."/>
            <person name="Imanaka T."/>
        </authorList>
    </citation>
    <scope>NUCLEOTIDE SEQUENCE [LARGE SCALE GENOMIC DNA]</scope>
    <source>
        <strain evidence="2">ATCC BAA-918 / JCM 12380 / KOD1</strain>
    </source>
</reference>
<dbReference type="HOGENOM" id="CLU_614855_0_0_2"/>
<dbReference type="KEGG" id="tko:TK0075"/>
<dbReference type="eggNOG" id="ENOG502N55A">
    <property type="taxonomic scope" value="Archaea"/>
</dbReference>
<dbReference type="Proteomes" id="UP000000536">
    <property type="component" value="Chromosome"/>
</dbReference>